<name>G5A4Q5_PHYSP</name>
<gene>
    <name evidence="1" type="ORF">PHYSODRAFT_263304</name>
</gene>
<dbReference type="InterPro" id="IPR052727">
    <property type="entry name" value="Rab4/Rab5_effector"/>
</dbReference>
<accession>G5A4Q5</accession>
<evidence type="ECO:0000313" key="2">
    <source>
        <dbReference type="Proteomes" id="UP000002640"/>
    </source>
</evidence>
<reference evidence="1 2" key="1">
    <citation type="journal article" date="2006" name="Science">
        <title>Phytophthora genome sequences uncover evolutionary origins and mechanisms of pathogenesis.</title>
        <authorList>
            <person name="Tyler B.M."/>
            <person name="Tripathy S."/>
            <person name="Zhang X."/>
            <person name="Dehal P."/>
            <person name="Jiang R.H."/>
            <person name="Aerts A."/>
            <person name="Arredondo F.D."/>
            <person name="Baxter L."/>
            <person name="Bensasson D."/>
            <person name="Beynon J.L."/>
            <person name="Chapman J."/>
            <person name="Damasceno C.M."/>
            <person name="Dorrance A.E."/>
            <person name="Dou D."/>
            <person name="Dickerman A.W."/>
            <person name="Dubchak I.L."/>
            <person name="Garbelotto M."/>
            <person name="Gijzen M."/>
            <person name="Gordon S.G."/>
            <person name="Govers F."/>
            <person name="Grunwald N.J."/>
            <person name="Huang W."/>
            <person name="Ivors K.L."/>
            <person name="Jones R.W."/>
            <person name="Kamoun S."/>
            <person name="Krampis K."/>
            <person name="Lamour K.H."/>
            <person name="Lee M.K."/>
            <person name="McDonald W.H."/>
            <person name="Medina M."/>
            <person name="Meijer H.J."/>
            <person name="Nordberg E.K."/>
            <person name="Maclean D.J."/>
            <person name="Ospina-Giraldo M.D."/>
            <person name="Morris P.F."/>
            <person name="Phuntumart V."/>
            <person name="Putnam N.H."/>
            <person name="Rash S."/>
            <person name="Rose J.K."/>
            <person name="Sakihama Y."/>
            <person name="Salamov A.A."/>
            <person name="Savidor A."/>
            <person name="Scheuring C.F."/>
            <person name="Smith B.M."/>
            <person name="Sobral B.W."/>
            <person name="Terry A."/>
            <person name="Torto-Alalibo T.A."/>
            <person name="Win J."/>
            <person name="Xu Z."/>
            <person name="Zhang H."/>
            <person name="Grigoriev I.V."/>
            <person name="Rokhsar D.S."/>
            <person name="Boore J.L."/>
        </authorList>
    </citation>
    <scope>NUCLEOTIDE SEQUENCE [LARGE SCALE GENOMIC DNA]</scope>
    <source>
        <strain evidence="1 2">P6497</strain>
    </source>
</reference>
<keyword evidence="2" id="KW-1185">Reference proteome</keyword>
<dbReference type="AlphaFoldDB" id="G5A4Q5"/>
<protein>
    <submittedName>
        <fullName evidence="1">Uncharacterized protein</fullName>
    </submittedName>
</protein>
<evidence type="ECO:0000313" key="1">
    <source>
        <dbReference type="EMBL" id="EGZ09655.1"/>
    </source>
</evidence>
<proteinExistence type="predicted"/>
<dbReference type="InParanoid" id="G5A4Q5"/>
<dbReference type="PANTHER" id="PTHR13510:SF44">
    <property type="entry name" value="RABENOSYN-5"/>
    <property type="match status" value="1"/>
</dbReference>
<dbReference type="PANTHER" id="PTHR13510">
    <property type="entry name" value="FYVE-FINGER-CONTAINING RAB5 EFFECTOR PROTEIN RABENOSYN-5-RELATED"/>
    <property type="match status" value="1"/>
</dbReference>
<sequence length="401" mass="45295">MLQLTPHEQEYCQDITTQLLDRTLYECEELGLDTAPHANLAPLDSRRWKKLQSHPDVTLYADRSSNGAWFPVMHREDWAHPVSLVAIGQFKYSLDDVLLSLVTPDIATQRLRSVLLGRRPENNCKHQTIVLPSHEAPFQVLAVSRYVNTQHWPHTLLAGPREMVVAFGTGEVMSSNGKRIGYEVMQTVSLDQTFPRSPALPRTQMIRARVFWEQPDGTVGMYGKTFADGISPIPDSVTQNMYCRAAMCIWKFVPRTLEVKKLRWCLKNRKVITPMLQRATPVAGCAACGIVKPKSQAVKLDSADAKKKAKNQCEFCETWLCGTSYCKTNCQLKMVSCSETKVYEQTLLLCPRCITFVRSVPAIDIARFELAERKSRGGLPSWERDVYSPSPTTCSSTDYDL</sequence>
<dbReference type="EMBL" id="JH159159">
    <property type="protein sequence ID" value="EGZ09655.1"/>
    <property type="molecule type" value="Genomic_DNA"/>
</dbReference>
<dbReference type="RefSeq" id="XP_009534516.1">
    <property type="nucleotide sequence ID" value="XM_009536221.1"/>
</dbReference>
<dbReference type="Proteomes" id="UP000002640">
    <property type="component" value="Unassembled WGS sequence"/>
</dbReference>
<dbReference type="STRING" id="1094619.G5A4Q5"/>
<dbReference type="GeneID" id="20639485"/>
<organism evidence="1 2">
    <name type="scientific">Phytophthora sojae (strain P6497)</name>
    <name type="common">Soybean stem and root rot agent</name>
    <name type="synonym">Phytophthora megasperma f. sp. glycines</name>
    <dbReference type="NCBI Taxonomy" id="1094619"/>
    <lineage>
        <taxon>Eukaryota</taxon>
        <taxon>Sar</taxon>
        <taxon>Stramenopiles</taxon>
        <taxon>Oomycota</taxon>
        <taxon>Peronosporomycetes</taxon>
        <taxon>Peronosporales</taxon>
        <taxon>Peronosporaceae</taxon>
        <taxon>Phytophthora</taxon>
    </lineage>
</organism>
<dbReference type="KEGG" id="psoj:PHYSODRAFT_263304"/>